<evidence type="ECO:0008006" key="4">
    <source>
        <dbReference type="Google" id="ProtNLM"/>
    </source>
</evidence>
<proteinExistence type="predicted"/>
<dbReference type="EMBL" id="BBSC01000013">
    <property type="protein sequence ID" value="GAM78283.1"/>
    <property type="molecule type" value="Genomic_DNA"/>
</dbReference>
<feature type="compositionally biased region" description="Basic and acidic residues" evidence="1">
    <location>
        <begin position="31"/>
        <end position="49"/>
    </location>
</feature>
<reference evidence="2 3" key="2">
    <citation type="submission" date="2015-01" db="EMBL/GenBank/DDBJ databases">
        <authorList>
            <consortium name="NBRP consortium"/>
            <person name="Sawabe T."/>
            <person name="Meirelles P."/>
            <person name="Feng G."/>
            <person name="Sayaka M."/>
            <person name="Hattori M."/>
            <person name="Ohkuma M."/>
        </authorList>
    </citation>
    <scope>NUCLEOTIDE SEQUENCE [LARGE SCALE GENOMIC DNA]</scope>
    <source>
        <strain evidence="3">JCM 19241</strain>
    </source>
</reference>
<evidence type="ECO:0000313" key="3">
    <source>
        <dbReference type="Proteomes" id="UP000031666"/>
    </source>
</evidence>
<accession>A0A0B8QTF6</accession>
<protein>
    <recommendedName>
        <fullName evidence="4">DUF5363 family protein</fullName>
    </recommendedName>
</protein>
<name>A0A0B8QTF6_9VIBR</name>
<organism evidence="2 3">
    <name type="scientific">Vibrio ishigakensis</name>
    <dbReference type="NCBI Taxonomy" id="1481914"/>
    <lineage>
        <taxon>Bacteria</taxon>
        <taxon>Pseudomonadati</taxon>
        <taxon>Pseudomonadota</taxon>
        <taxon>Gammaproteobacteria</taxon>
        <taxon>Vibrionales</taxon>
        <taxon>Vibrionaceae</taxon>
        <taxon>Vibrio</taxon>
    </lineage>
</organism>
<feature type="region of interest" description="Disordered" evidence="1">
    <location>
        <begin position="31"/>
        <end position="55"/>
    </location>
</feature>
<gene>
    <name evidence="2" type="ORF">JCM19241_6114</name>
</gene>
<dbReference type="AlphaFoldDB" id="A0A0B8QTF6"/>
<sequence>MMKWLRKLINRYDAWCASMGLTPEQKRSCVPYRRDPCSTDKNSATDKADNAAGPR</sequence>
<comment type="caution">
    <text evidence="2">The sequence shown here is derived from an EMBL/GenBank/DDBJ whole genome shotgun (WGS) entry which is preliminary data.</text>
</comment>
<dbReference type="Proteomes" id="UP000031666">
    <property type="component" value="Unassembled WGS sequence"/>
</dbReference>
<evidence type="ECO:0000256" key="1">
    <source>
        <dbReference type="SAM" id="MobiDB-lite"/>
    </source>
</evidence>
<evidence type="ECO:0000313" key="2">
    <source>
        <dbReference type="EMBL" id="GAM78283.1"/>
    </source>
</evidence>
<reference evidence="2 3" key="1">
    <citation type="submission" date="2015-01" db="EMBL/GenBank/DDBJ databases">
        <title>Vibrio sp. C94 JCM 19241 whole genome shotgun sequence.</title>
        <authorList>
            <person name="Sawabe T."/>
            <person name="Meirelles P."/>
            <person name="Feng G."/>
            <person name="Sayaka M."/>
            <person name="Hattori M."/>
            <person name="Ohkuma M."/>
        </authorList>
    </citation>
    <scope>NUCLEOTIDE SEQUENCE [LARGE SCALE GENOMIC DNA]</scope>
    <source>
        <strain evidence="3">JCM 19241</strain>
    </source>
</reference>